<feature type="signal peptide" evidence="3">
    <location>
        <begin position="1"/>
        <end position="18"/>
    </location>
</feature>
<dbReference type="InterPro" id="IPR018466">
    <property type="entry name" value="Kre9/Knh1-like_N"/>
</dbReference>
<feature type="compositionally biased region" description="Low complexity" evidence="2">
    <location>
        <begin position="124"/>
        <end position="145"/>
    </location>
</feature>
<feature type="chain" id="PRO_5040152965" description="Yeast cell wall synthesis Kre9/Knh1-like N-terminal domain-containing protein" evidence="3">
    <location>
        <begin position="19"/>
        <end position="163"/>
    </location>
</feature>
<accession>A0A9P5S8F8</accession>
<keyword evidence="6" id="KW-1185">Reference proteome</keyword>
<protein>
    <recommendedName>
        <fullName evidence="4">Yeast cell wall synthesis Kre9/Knh1-like N-terminal domain-containing protein</fullName>
    </recommendedName>
</protein>
<proteinExistence type="predicted"/>
<evidence type="ECO:0000313" key="6">
    <source>
        <dbReference type="Proteomes" id="UP000696485"/>
    </source>
</evidence>
<name>A0A9P5S8F8_9FUNG</name>
<dbReference type="EMBL" id="JAAAUY010002095">
    <property type="protein sequence ID" value="KAF9315291.1"/>
    <property type="molecule type" value="Genomic_DNA"/>
</dbReference>
<dbReference type="Proteomes" id="UP000696485">
    <property type="component" value="Unassembled WGS sequence"/>
</dbReference>
<organism evidence="5 6">
    <name type="scientific">Podila minutissima</name>
    <dbReference type="NCBI Taxonomy" id="64525"/>
    <lineage>
        <taxon>Eukaryota</taxon>
        <taxon>Fungi</taxon>
        <taxon>Fungi incertae sedis</taxon>
        <taxon>Mucoromycota</taxon>
        <taxon>Mortierellomycotina</taxon>
        <taxon>Mortierellomycetes</taxon>
        <taxon>Mortierellales</taxon>
        <taxon>Mortierellaceae</taxon>
        <taxon>Podila</taxon>
    </lineage>
</organism>
<evidence type="ECO:0000256" key="3">
    <source>
        <dbReference type="SAM" id="SignalP"/>
    </source>
</evidence>
<sequence length="163" mass="16280">MKFSAAIVALALAATATAQKIAISNPTKGSRWEVGKPQHLIWSGNCAGMGANAGNVSIQIVNGPSTSVQFKGEIGKLDCSGSISTTTVTIGTDIESGEYSIRVLTLPESSYSPAFDVVNPALPGTPTTTGAPKPPTTTGTGSGASKVVTGSMAIAGVVAAMLL</sequence>
<evidence type="ECO:0000259" key="4">
    <source>
        <dbReference type="Pfam" id="PF10342"/>
    </source>
</evidence>
<feature type="region of interest" description="Disordered" evidence="2">
    <location>
        <begin position="121"/>
        <end position="145"/>
    </location>
</feature>
<evidence type="ECO:0000256" key="2">
    <source>
        <dbReference type="SAM" id="MobiDB-lite"/>
    </source>
</evidence>
<gene>
    <name evidence="5" type="ORF">BG006_003778</name>
</gene>
<comment type="caution">
    <text evidence="5">The sequence shown here is derived from an EMBL/GenBank/DDBJ whole genome shotgun (WGS) entry which is preliminary data.</text>
</comment>
<dbReference type="AlphaFoldDB" id="A0A9P5S8F8"/>
<evidence type="ECO:0000256" key="1">
    <source>
        <dbReference type="ARBA" id="ARBA00022729"/>
    </source>
</evidence>
<evidence type="ECO:0000313" key="5">
    <source>
        <dbReference type="EMBL" id="KAF9315291.1"/>
    </source>
</evidence>
<dbReference type="Pfam" id="PF10342">
    <property type="entry name" value="Kre9_KNH"/>
    <property type="match status" value="1"/>
</dbReference>
<keyword evidence="1 3" id="KW-0732">Signal</keyword>
<reference evidence="5" key="1">
    <citation type="journal article" date="2020" name="Fungal Divers.">
        <title>Resolving the Mortierellaceae phylogeny through synthesis of multi-gene phylogenetics and phylogenomics.</title>
        <authorList>
            <person name="Vandepol N."/>
            <person name="Liber J."/>
            <person name="Desiro A."/>
            <person name="Na H."/>
            <person name="Kennedy M."/>
            <person name="Barry K."/>
            <person name="Grigoriev I.V."/>
            <person name="Miller A.N."/>
            <person name="O'Donnell K."/>
            <person name="Stajich J.E."/>
            <person name="Bonito G."/>
        </authorList>
    </citation>
    <scope>NUCLEOTIDE SEQUENCE</scope>
    <source>
        <strain evidence="5">NVP1</strain>
    </source>
</reference>
<feature type="domain" description="Yeast cell wall synthesis Kre9/Knh1-like N-terminal" evidence="4">
    <location>
        <begin position="25"/>
        <end position="117"/>
    </location>
</feature>